<evidence type="ECO:0000313" key="4">
    <source>
        <dbReference type="EMBL" id="CAG8477801.1"/>
    </source>
</evidence>
<dbReference type="GO" id="GO:0003735">
    <property type="term" value="F:structural constituent of ribosome"/>
    <property type="evidence" value="ECO:0007669"/>
    <property type="project" value="InterPro"/>
</dbReference>
<comment type="similarity">
    <text evidence="1">Belongs to the universal ribosomal protein uS17 family.</text>
</comment>
<dbReference type="PANTHER" id="PTHR10744:SF1">
    <property type="entry name" value="SMALL RIBOSOMAL SUBUNIT PROTEIN US17M"/>
    <property type="match status" value="1"/>
</dbReference>
<dbReference type="EMBL" id="CAJVPS010000332">
    <property type="protein sequence ID" value="CAG8477801.1"/>
    <property type="molecule type" value="Genomic_DNA"/>
</dbReference>
<dbReference type="OrthoDB" id="274752at2759"/>
<reference evidence="4" key="1">
    <citation type="submission" date="2021-06" db="EMBL/GenBank/DDBJ databases">
        <authorList>
            <person name="Kallberg Y."/>
            <person name="Tangrot J."/>
            <person name="Rosling A."/>
        </authorList>
    </citation>
    <scope>NUCLEOTIDE SEQUENCE</scope>
    <source>
        <strain evidence="4">FL130A</strain>
    </source>
</reference>
<organism evidence="4 5">
    <name type="scientific">Ambispora leptoticha</name>
    <dbReference type="NCBI Taxonomy" id="144679"/>
    <lineage>
        <taxon>Eukaryota</taxon>
        <taxon>Fungi</taxon>
        <taxon>Fungi incertae sedis</taxon>
        <taxon>Mucoromycota</taxon>
        <taxon>Glomeromycotina</taxon>
        <taxon>Glomeromycetes</taxon>
        <taxon>Archaeosporales</taxon>
        <taxon>Ambisporaceae</taxon>
        <taxon>Ambispora</taxon>
    </lineage>
</organism>
<dbReference type="AlphaFoldDB" id="A0A9N8ZB29"/>
<dbReference type="GO" id="GO:0005840">
    <property type="term" value="C:ribosome"/>
    <property type="evidence" value="ECO:0007669"/>
    <property type="project" value="UniProtKB-KW"/>
</dbReference>
<dbReference type="GO" id="GO:0005739">
    <property type="term" value="C:mitochondrion"/>
    <property type="evidence" value="ECO:0007669"/>
    <property type="project" value="TreeGrafter"/>
</dbReference>
<dbReference type="CDD" id="cd00364">
    <property type="entry name" value="Ribosomal_uS17"/>
    <property type="match status" value="1"/>
</dbReference>
<dbReference type="PANTHER" id="PTHR10744">
    <property type="entry name" value="40S RIBOSOMAL PROTEIN S11 FAMILY MEMBER"/>
    <property type="match status" value="1"/>
</dbReference>
<protein>
    <submittedName>
        <fullName evidence="4">7056_t:CDS:1</fullName>
    </submittedName>
</protein>
<gene>
    <name evidence="4" type="ORF">ALEPTO_LOCUS2330</name>
</gene>
<dbReference type="Pfam" id="PF00366">
    <property type="entry name" value="Ribosomal_S17"/>
    <property type="match status" value="1"/>
</dbReference>
<keyword evidence="2" id="KW-0689">Ribosomal protein</keyword>
<evidence type="ECO:0000256" key="2">
    <source>
        <dbReference type="ARBA" id="ARBA00022980"/>
    </source>
</evidence>
<dbReference type="Proteomes" id="UP000789508">
    <property type="component" value="Unassembled WGS sequence"/>
</dbReference>
<comment type="caution">
    <text evidence="4">The sequence shown here is derived from an EMBL/GenBank/DDBJ whole genome shotgun (WGS) entry which is preliminary data.</text>
</comment>
<dbReference type="GO" id="GO:0006412">
    <property type="term" value="P:translation"/>
    <property type="evidence" value="ECO:0007669"/>
    <property type="project" value="InterPro"/>
</dbReference>
<dbReference type="InterPro" id="IPR000266">
    <property type="entry name" value="Ribosomal_uS17"/>
</dbReference>
<dbReference type="InterPro" id="IPR012340">
    <property type="entry name" value="NA-bd_OB-fold"/>
</dbReference>
<dbReference type="Gene3D" id="2.40.50.140">
    <property type="entry name" value="Nucleic acid-binding proteins"/>
    <property type="match status" value="1"/>
</dbReference>
<evidence type="ECO:0000313" key="5">
    <source>
        <dbReference type="Proteomes" id="UP000789508"/>
    </source>
</evidence>
<evidence type="ECO:0000256" key="1">
    <source>
        <dbReference type="ARBA" id="ARBA00010254"/>
    </source>
</evidence>
<accession>A0A9N8ZB29</accession>
<sequence length="84" mass="9516">MRQTLVGVVVGTAMRKTAKVRVASQRMHPRVHKVPHDEKEDCSLGDVVRIEACRPLSALKRFVVSEIIKPARTWQDPETGEVKR</sequence>
<dbReference type="SUPFAM" id="SSF50249">
    <property type="entry name" value="Nucleic acid-binding proteins"/>
    <property type="match status" value="1"/>
</dbReference>
<proteinExistence type="inferred from homology"/>
<keyword evidence="5" id="KW-1185">Reference proteome</keyword>
<evidence type="ECO:0000256" key="3">
    <source>
        <dbReference type="ARBA" id="ARBA00023274"/>
    </source>
</evidence>
<name>A0A9N8ZB29_9GLOM</name>
<keyword evidence="3" id="KW-0687">Ribonucleoprotein</keyword>
<dbReference type="GO" id="GO:1990904">
    <property type="term" value="C:ribonucleoprotein complex"/>
    <property type="evidence" value="ECO:0007669"/>
    <property type="project" value="UniProtKB-KW"/>
</dbReference>